<dbReference type="EMBL" id="RGET01000078">
    <property type="protein sequence ID" value="NBN88270.1"/>
    <property type="molecule type" value="Genomic_DNA"/>
</dbReference>
<organism evidence="2 3">
    <name type="scientific">Candidatus Fonsibacter lacus</name>
    <dbReference type="NCBI Taxonomy" id="2576439"/>
    <lineage>
        <taxon>Bacteria</taxon>
        <taxon>Pseudomonadati</taxon>
        <taxon>Pseudomonadota</taxon>
        <taxon>Alphaproteobacteria</taxon>
        <taxon>Candidatus Pelagibacterales</taxon>
        <taxon>Candidatus Pelagibacterales incertae sedis</taxon>
        <taxon>Candidatus Fonsibacter</taxon>
    </lineage>
</organism>
<proteinExistence type="predicted"/>
<reference evidence="2" key="1">
    <citation type="submission" date="2018-10" db="EMBL/GenBank/DDBJ databases">
        <title>Iterative Subtractive Binning of Freshwater Chronoseries Metagenomes Recovers Nearly Complete Genomes from over Four Hundred Novel Species.</title>
        <authorList>
            <person name="Rodriguez-R L.M."/>
            <person name="Tsementzi D."/>
            <person name="Luo C."/>
            <person name="Konstantinidis K.T."/>
        </authorList>
    </citation>
    <scope>NUCLEOTIDE SEQUENCE</scope>
    <source>
        <strain evidence="2">WB7_6_001</strain>
    </source>
</reference>
<keyword evidence="2" id="KW-0328">Glycosyltransferase</keyword>
<feature type="region of interest" description="Disordered" evidence="1">
    <location>
        <begin position="1"/>
        <end position="26"/>
    </location>
</feature>
<accession>A0A964V0C9</accession>
<feature type="compositionally biased region" description="Basic and acidic residues" evidence="1">
    <location>
        <begin position="1"/>
        <end position="13"/>
    </location>
</feature>
<comment type="caution">
    <text evidence="2">The sequence shown here is derived from an EMBL/GenBank/DDBJ whole genome shotgun (WGS) entry which is preliminary data.</text>
</comment>
<keyword evidence="2" id="KW-0808">Transferase</keyword>
<gene>
    <name evidence="2" type="ORF">EBV32_04190</name>
</gene>
<evidence type="ECO:0000313" key="3">
    <source>
        <dbReference type="Proteomes" id="UP000713222"/>
    </source>
</evidence>
<sequence>PTYRENEIPDKLKSIPAIKPGSRNLV</sequence>
<evidence type="ECO:0000313" key="2">
    <source>
        <dbReference type="EMBL" id="NBN88270.1"/>
    </source>
</evidence>
<name>A0A964V0C9_9PROT</name>
<evidence type="ECO:0000256" key="1">
    <source>
        <dbReference type="SAM" id="MobiDB-lite"/>
    </source>
</evidence>
<feature type="non-terminal residue" evidence="2">
    <location>
        <position position="1"/>
    </location>
</feature>
<dbReference type="AlphaFoldDB" id="A0A964V0C9"/>
<dbReference type="Proteomes" id="UP000713222">
    <property type="component" value="Unassembled WGS sequence"/>
</dbReference>
<protein>
    <submittedName>
        <fullName evidence="2">Orotate phosphoribosyltransferase</fullName>
    </submittedName>
</protein>
<dbReference type="GO" id="GO:0016757">
    <property type="term" value="F:glycosyltransferase activity"/>
    <property type="evidence" value="ECO:0007669"/>
    <property type="project" value="UniProtKB-KW"/>
</dbReference>